<name>A0A6C0KSF3_9ZZZZ</name>
<accession>A0A6C0KSF3</accession>
<feature type="transmembrane region" description="Helical" evidence="1">
    <location>
        <begin position="12"/>
        <end position="33"/>
    </location>
</feature>
<organism evidence="2">
    <name type="scientific">viral metagenome</name>
    <dbReference type="NCBI Taxonomy" id="1070528"/>
    <lineage>
        <taxon>unclassified sequences</taxon>
        <taxon>metagenomes</taxon>
        <taxon>organismal metagenomes</taxon>
    </lineage>
</organism>
<sequence length="121" mass="14671">MSIKLETILDYFLFFIIFTKIIFALSFTGDVVAKHSDNYTLNEILDPRFVYWKERTEFIFIVCMSLLLIIHFNPYYPIHLDKRKDTTFLFFIFGIILLMTAKWGLFFKQAKWYPIFTELLR</sequence>
<evidence type="ECO:0000256" key="1">
    <source>
        <dbReference type="SAM" id="Phobius"/>
    </source>
</evidence>
<protein>
    <submittedName>
        <fullName evidence="2">Uncharacterized protein</fullName>
    </submittedName>
</protein>
<keyword evidence="1" id="KW-0812">Transmembrane</keyword>
<dbReference type="EMBL" id="MN740946">
    <property type="protein sequence ID" value="QHU19268.1"/>
    <property type="molecule type" value="Genomic_DNA"/>
</dbReference>
<dbReference type="AlphaFoldDB" id="A0A6C0KSF3"/>
<keyword evidence="1" id="KW-1133">Transmembrane helix</keyword>
<keyword evidence="1" id="KW-0472">Membrane</keyword>
<proteinExistence type="predicted"/>
<feature type="transmembrane region" description="Helical" evidence="1">
    <location>
        <begin position="88"/>
        <end position="106"/>
    </location>
</feature>
<evidence type="ECO:0000313" key="2">
    <source>
        <dbReference type="EMBL" id="QHU19268.1"/>
    </source>
</evidence>
<feature type="transmembrane region" description="Helical" evidence="1">
    <location>
        <begin position="58"/>
        <end position="76"/>
    </location>
</feature>
<reference evidence="2" key="1">
    <citation type="journal article" date="2020" name="Nature">
        <title>Giant virus diversity and host interactions through global metagenomics.</title>
        <authorList>
            <person name="Schulz F."/>
            <person name="Roux S."/>
            <person name="Paez-Espino D."/>
            <person name="Jungbluth S."/>
            <person name="Walsh D.A."/>
            <person name="Denef V.J."/>
            <person name="McMahon K.D."/>
            <person name="Konstantinidis K.T."/>
            <person name="Eloe-Fadrosh E.A."/>
            <person name="Kyrpides N.C."/>
            <person name="Woyke T."/>
        </authorList>
    </citation>
    <scope>NUCLEOTIDE SEQUENCE</scope>
    <source>
        <strain evidence="2">GVMAG-S-3300013014-104</strain>
    </source>
</reference>